<feature type="compositionally biased region" description="Basic and acidic residues" evidence="6">
    <location>
        <begin position="16"/>
        <end position="40"/>
    </location>
</feature>
<dbReference type="GO" id="GO:0045503">
    <property type="term" value="F:dynein light chain binding"/>
    <property type="evidence" value="ECO:0007669"/>
    <property type="project" value="TreeGrafter"/>
</dbReference>
<evidence type="ECO:0000256" key="4">
    <source>
        <dbReference type="ARBA" id="ARBA00022737"/>
    </source>
</evidence>
<dbReference type="SMART" id="SM00320">
    <property type="entry name" value="WD40"/>
    <property type="match status" value="7"/>
</dbReference>
<evidence type="ECO:0000256" key="5">
    <source>
        <dbReference type="SAM" id="Coils"/>
    </source>
</evidence>
<evidence type="ECO:0000256" key="2">
    <source>
        <dbReference type="ARBA" id="ARBA00022490"/>
    </source>
</evidence>
<dbReference type="Proteomes" id="UP000807342">
    <property type="component" value="Unassembled WGS sequence"/>
</dbReference>
<name>A0A9P5X6Y5_9AGAR</name>
<keyword evidence="5" id="KW-0175">Coiled coil</keyword>
<keyword evidence="2" id="KW-0963">Cytoplasm</keyword>
<dbReference type="InterPro" id="IPR015943">
    <property type="entry name" value="WD40/YVTN_repeat-like_dom_sf"/>
</dbReference>
<dbReference type="AlphaFoldDB" id="A0A9P5X6Y5"/>
<gene>
    <name evidence="7" type="ORF">P691DRAFT_777465</name>
</gene>
<dbReference type="GO" id="GO:0045504">
    <property type="term" value="F:dynein heavy chain binding"/>
    <property type="evidence" value="ECO:0007669"/>
    <property type="project" value="TreeGrafter"/>
</dbReference>
<dbReference type="GO" id="GO:0005737">
    <property type="term" value="C:cytoplasm"/>
    <property type="evidence" value="ECO:0007669"/>
    <property type="project" value="UniProtKB-SubCell"/>
</dbReference>
<dbReference type="InterPro" id="IPR036322">
    <property type="entry name" value="WD40_repeat_dom_sf"/>
</dbReference>
<protein>
    <submittedName>
        <fullName evidence="7">WD40 repeat-like protein</fullName>
    </submittedName>
</protein>
<sequence>MSDKRRAEIEAKRARLADLRNARKARAEQQKGETEKRHEIVGPSPRKADVTAIVDDLLGRSTSRRGYPDSAGDLTPSPSIPGTPAFGHPASLPGASGLGLPPRTSSRQSDLTSDRGTNAGQTSSGTDHVLDREIYPRSMTGLIDVEEELFELPQKERVIYNKEVQTTATETEMANLEDIEEEIRQRILREKEADAERVARDKEIEEESVKLDQEIEQEIRELTEEERASIFTAPEFLEFVEQSSKIVQRALNDNYDYIRDYTVGAESGGDDSEGKRVKKVCEFFDERYVKNRSITDVDWSPKYPELSVASYNKNPAALNEPDGIVAVWNLHLLDRPEFIFHSQSDVLSVTFSPFHSNLIFGGTYSGQILLWDTRAKHLPILKTPLSAAGHTHPVYAMHMVGTQNAHNLITSSTDGTVCSWLVDMLAQPQETLELVHAGHNKTGEVAITTLDFPDNETTTFWVGTEEGNVYQANRYDRAGAKAGLNQHDVYKGHAGPIMGLHFHPLVGPVDFSDLFLTCSVDWTVKLWRAKSLSLGASSAKAGSGGAGGTGGGGAGHAHAVPPVYSFEEADDYVYDVKWHPSHPAVWASVDGSAKFDVWNLNMDTEVPVVSTTIGSGTKAINKLQWDRKEGRRAALGGSDGKLYIYDIGDMAIPRESEWTDMQKTIAGMIGAGAGASAGIGGTSAGNAQVNGGHAVGESDLLRMSVSR</sequence>
<dbReference type="SUPFAM" id="SSF50978">
    <property type="entry name" value="WD40 repeat-like"/>
    <property type="match status" value="1"/>
</dbReference>
<proteinExistence type="predicted"/>
<dbReference type="OrthoDB" id="366230at2759"/>
<keyword evidence="4" id="KW-0677">Repeat</keyword>
<comment type="caution">
    <text evidence="7">The sequence shown here is derived from an EMBL/GenBank/DDBJ whole genome shotgun (WGS) entry which is preliminary data.</text>
</comment>
<dbReference type="GO" id="GO:0005868">
    <property type="term" value="C:cytoplasmic dynein complex"/>
    <property type="evidence" value="ECO:0007669"/>
    <property type="project" value="TreeGrafter"/>
</dbReference>
<dbReference type="Pfam" id="PF00400">
    <property type="entry name" value="WD40"/>
    <property type="match status" value="2"/>
</dbReference>
<dbReference type="PANTHER" id="PTHR12442:SF22">
    <property type="entry name" value="CYTOPLASMIC DYNEIN 1 INTERMEDIATE CHAIN-RELATED"/>
    <property type="match status" value="1"/>
</dbReference>
<dbReference type="InterPro" id="IPR001680">
    <property type="entry name" value="WD40_rpt"/>
</dbReference>
<evidence type="ECO:0000256" key="3">
    <source>
        <dbReference type="ARBA" id="ARBA00022574"/>
    </source>
</evidence>
<comment type="subcellular location">
    <subcellularLocation>
        <location evidence="1">Cytoplasm</location>
    </subcellularLocation>
</comment>
<organism evidence="7 8">
    <name type="scientific">Macrolepiota fuliginosa MF-IS2</name>
    <dbReference type="NCBI Taxonomy" id="1400762"/>
    <lineage>
        <taxon>Eukaryota</taxon>
        <taxon>Fungi</taxon>
        <taxon>Dikarya</taxon>
        <taxon>Basidiomycota</taxon>
        <taxon>Agaricomycotina</taxon>
        <taxon>Agaricomycetes</taxon>
        <taxon>Agaricomycetidae</taxon>
        <taxon>Agaricales</taxon>
        <taxon>Agaricineae</taxon>
        <taxon>Agaricaceae</taxon>
        <taxon>Macrolepiota</taxon>
    </lineage>
</organism>
<feature type="coiled-coil region" evidence="5">
    <location>
        <begin position="173"/>
        <end position="228"/>
    </location>
</feature>
<dbReference type="Gene3D" id="2.130.10.10">
    <property type="entry name" value="YVTN repeat-like/Quinoprotein amine dehydrogenase"/>
    <property type="match status" value="2"/>
</dbReference>
<dbReference type="PANTHER" id="PTHR12442">
    <property type="entry name" value="DYNEIN INTERMEDIATE CHAIN"/>
    <property type="match status" value="1"/>
</dbReference>
<feature type="region of interest" description="Disordered" evidence="6">
    <location>
        <begin position="16"/>
        <end position="132"/>
    </location>
</feature>
<dbReference type="FunFam" id="2.130.10.10:FF:001070">
    <property type="entry name" value="Dynein intermediate chain, cytosolic"/>
    <property type="match status" value="1"/>
</dbReference>
<evidence type="ECO:0000256" key="1">
    <source>
        <dbReference type="ARBA" id="ARBA00004496"/>
    </source>
</evidence>
<feature type="compositionally biased region" description="Polar residues" evidence="6">
    <location>
        <begin position="103"/>
        <end position="126"/>
    </location>
</feature>
<dbReference type="EMBL" id="MU151292">
    <property type="protein sequence ID" value="KAF9445603.1"/>
    <property type="molecule type" value="Genomic_DNA"/>
</dbReference>
<keyword evidence="8" id="KW-1185">Reference proteome</keyword>
<keyword evidence="3" id="KW-0853">WD repeat</keyword>
<dbReference type="FunFam" id="2.130.10.10:FF:000414">
    <property type="entry name" value="Cytoplasmic dynein intermediate chain"/>
    <property type="match status" value="1"/>
</dbReference>
<reference evidence="7" key="1">
    <citation type="submission" date="2020-11" db="EMBL/GenBank/DDBJ databases">
        <authorList>
            <consortium name="DOE Joint Genome Institute"/>
            <person name="Ahrendt S."/>
            <person name="Riley R."/>
            <person name="Andreopoulos W."/>
            <person name="Labutti K."/>
            <person name="Pangilinan J."/>
            <person name="Ruiz-Duenas F.J."/>
            <person name="Barrasa J.M."/>
            <person name="Sanchez-Garcia M."/>
            <person name="Camarero S."/>
            <person name="Miyauchi S."/>
            <person name="Serrano A."/>
            <person name="Linde D."/>
            <person name="Babiker R."/>
            <person name="Drula E."/>
            <person name="Ayuso-Fernandez I."/>
            <person name="Pacheco R."/>
            <person name="Padilla G."/>
            <person name="Ferreira P."/>
            <person name="Barriuso J."/>
            <person name="Kellner H."/>
            <person name="Castanera R."/>
            <person name="Alfaro M."/>
            <person name="Ramirez L."/>
            <person name="Pisabarro A.G."/>
            <person name="Kuo A."/>
            <person name="Tritt A."/>
            <person name="Lipzen A."/>
            <person name="He G."/>
            <person name="Yan M."/>
            <person name="Ng V."/>
            <person name="Cullen D."/>
            <person name="Martin F."/>
            <person name="Rosso M.-N."/>
            <person name="Henrissat B."/>
            <person name="Hibbett D."/>
            <person name="Martinez A.T."/>
            <person name="Grigoriev I.V."/>
        </authorList>
    </citation>
    <scope>NUCLEOTIDE SEQUENCE</scope>
    <source>
        <strain evidence="7">MF-IS2</strain>
    </source>
</reference>
<dbReference type="InterPro" id="IPR050687">
    <property type="entry name" value="Dynein_IC"/>
</dbReference>
<evidence type="ECO:0000256" key="6">
    <source>
        <dbReference type="SAM" id="MobiDB-lite"/>
    </source>
</evidence>
<dbReference type="GO" id="GO:0010970">
    <property type="term" value="P:transport along microtubule"/>
    <property type="evidence" value="ECO:0007669"/>
    <property type="project" value="TreeGrafter"/>
</dbReference>
<evidence type="ECO:0000313" key="8">
    <source>
        <dbReference type="Proteomes" id="UP000807342"/>
    </source>
</evidence>
<evidence type="ECO:0000313" key="7">
    <source>
        <dbReference type="EMBL" id="KAF9445603.1"/>
    </source>
</evidence>
<accession>A0A9P5X6Y5</accession>